<dbReference type="OrthoDB" id="433738at2759"/>
<dbReference type="HOGENOM" id="CLU_090376_0_0_1"/>
<accession>Q55TH5</accession>
<dbReference type="AlphaFoldDB" id="Q5KIW2"/>
<dbReference type="GO" id="GO:0051879">
    <property type="term" value="F:Hsp90 protein binding"/>
    <property type="evidence" value="ECO:0000318"/>
    <property type="project" value="GO_Central"/>
</dbReference>
<evidence type="ECO:0000256" key="2">
    <source>
        <dbReference type="ARBA" id="ARBA00022803"/>
    </source>
</evidence>
<keyword evidence="2" id="KW-0802">TPR repeat</keyword>
<dbReference type="FunCoup" id="Q5KIW2">
    <property type="interactions" value="155"/>
</dbReference>
<gene>
    <name evidence="3" type="ordered locus">CND01540</name>
</gene>
<dbReference type="VEuPathDB" id="FungiDB:CND01540"/>
<dbReference type="GO" id="GO:0030544">
    <property type="term" value="F:Hsp70 protein binding"/>
    <property type="evidence" value="ECO:0000318"/>
    <property type="project" value="GO_Central"/>
</dbReference>
<dbReference type="RefSeq" id="XP_024512680.1">
    <property type="nucleotide sequence ID" value="XM_024656972.1"/>
</dbReference>
<keyword evidence="4" id="KW-1185">Reference proteome</keyword>
<evidence type="ECO:0000313" key="3">
    <source>
        <dbReference type="EMBL" id="AAW42975.2"/>
    </source>
</evidence>
<dbReference type="KEGG" id="cne:CND01540"/>
<dbReference type="PaxDb" id="214684-Q5KIW2"/>
<keyword evidence="1" id="KW-0677">Repeat</keyword>
<dbReference type="PANTHER" id="PTHR22904:SF523">
    <property type="entry name" value="STRESS-INDUCED-PHOSPHOPROTEIN 1"/>
    <property type="match status" value="1"/>
</dbReference>
<dbReference type="GO" id="GO:0006457">
    <property type="term" value="P:protein folding"/>
    <property type="evidence" value="ECO:0000318"/>
    <property type="project" value="GO_Central"/>
</dbReference>
<evidence type="ECO:0000313" key="4">
    <source>
        <dbReference type="Proteomes" id="UP000002149"/>
    </source>
</evidence>
<evidence type="ECO:0008006" key="5">
    <source>
        <dbReference type="Google" id="ProtNLM"/>
    </source>
</evidence>
<dbReference type="EMBL" id="AE017344">
    <property type="protein sequence ID" value="AAW42975.2"/>
    <property type="molecule type" value="Genomic_DNA"/>
</dbReference>
<dbReference type="GO" id="GO:0005634">
    <property type="term" value="C:nucleus"/>
    <property type="evidence" value="ECO:0000318"/>
    <property type="project" value="GO_Central"/>
</dbReference>
<protein>
    <recommendedName>
        <fullName evidence="5">Translocation protein SEC72</fullName>
    </recommendedName>
</protein>
<dbReference type="eggNOG" id="ENOG502S442">
    <property type="taxonomic scope" value="Eukaryota"/>
</dbReference>
<dbReference type="PANTHER" id="PTHR22904">
    <property type="entry name" value="TPR REPEAT CONTAINING PROTEIN"/>
    <property type="match status" value="1"/>
</dbReference>
<dbReference type="STRING" id="214684.Q5KIW2"/>
<dbReference type="InterPro" id="IPR011990">
    <property type="entry name" value="TPR-like_helical_dom_sf"/>
</dbReference>
<accession>Q5KIW2</accession>
<dbReference type="Gene3D" id="1.25.40.10">
    <property type="entry name" value="Tetratricopeptide repeat domain"/>
    <property type="match status" value="1"/>
</dbReference>
<dbReference type="SUPFAM" id="SSF48452">
    <property type="entry name" value="TPR-like"/>
    <property type="match status" value="1"/>
</dbReference>
<dbReference type="GeneID" id="3256974"/>
<organism evidence="3 4">
    <name type="scientific">Cryptococcus deneoformans (strain JEC21 / ATCC MYA-565)</name>
    <name type="common">Cryptococcus neoformans var. neoformans serotype D</name>
    <dbReference type="NCBI Taxonomy" id="214684"/>
    <lineage>
        <taxon>Eukaryota</taxon>
        <taxon>Fungi</taxon>
        <taxon>Dikarya</taxon>
        <taxon>Basidiomycota</taxon>
        <taxon>Agaricomycotina</taxon>
        <taxon>Tremellomycetes</taxon>
        <taxon>Tremellales</taxon>
        <taxon>Cryptococcaceae</taxon>
        <taxon>Cryptococcus</taxon>
        <taxon>Cryptococcus neoformans species complex</taxon>
    </lineage>
</organism>
<dbReference type="InParanoid" id="Q5KIW2"/>
<evidence type="ECO:0000256" key="1">
    <source>
        <dbReference type="ARBA" id="ARBA00022737"/>
    </source>
</evidence>
<dbReference type="Proteomes" id="UP000002149">
    <property type="component" value="Chromosome 4"/>
</dbReference>
<proteinExistence type="predicted"/>
<name>Q5KIW2_CRYD1</name>
<sequence length="250" mass="26951">MAHATPHPPPGAAPPVPLSAAHLSLLDALPHSHVAHALKTVAVPANAPPDIAGKSFALVVCSLHDQQKCDQCAVDFSPVNFLHQFLRFAPAEAIPPPPNVAPPPQRAQAVTNLKEAGNNAFKAQKFDVASQFYSKATDAALSRPPWEPAALGREEVAITLCNRSASNAFSGKWAAALADAQTVINLKRPWTKGHFRKARALVGLERYEDAKQAVIDGLQYEPNDKELNNFLQEIEEKIKEADAAFPDTIQ</sequence>
<reference evidence="3 4" key="1">
    <citation type="journal article" date="2005" name="Science">
        <title>The genome of the basidiomycetous yeast and human pathogen Cryptococcus neoformans.</title>
        <authorList>
            <person name="Loftus B.J."/>
            <person name="Fung E."/>
            <person name="Roncaglia P."/>
            <person name="Rowley D."/>
            <person name="Amedeo P."/>
            <person name="Bruno D."/>
            <person name="Vamathevan J."/>
            <person name="Miranda M."/>
            <person name="Anderson I.J."/>
            <person name="Fraser J.A."/>
            <person name="Allen J.E."/>
            <person name="Bosdet I.E."/>
            <person name="Brent M.R."/>
            <person name="Chiu R."/>
            <person name="Doering T.L."/>
            <person name="Donlin M.J."/>
            <person name="D'Souza C.A."/>
            <person name="Fox D.S."/>
            <person name="Grinberg V."/>
            <person name="Fu J."/>
            <person name="Fukushima M."/>
            <person name="Haas B.J."/>
            <person name="Huang J.C."/>
            <person name="Janbon G."/>
            <person name="Jones S.J."/>
            <person name="Koo H.L."/>
            <person name="Krzywinski M.I."/>
            <person name="Kwon-Chung J.K."/>
            <person name="Lengeler K.B."/>
            <person name="Maiti R."/>
            <person name="Marra M.A."/>
            <person name="Marra R.E."/>
            <person name="Mathewson C.A."/>
            <person name="Mitchell T.G."/>
            <person name="Pertea M."/>
            <person name="Riggs F.R."/>
            <person name="Salzberg S.L."/>
            <person name="Schein J.E."/>
            <person name="Shvartsbeyn A."/>
            <person name="Shin H."/>
            <person name="Shumway M."/>
            <person name="Specht C.A."/>
            <person name="Suh B.B."/>
            <person name="Tenney A."/>
            <person name="Utterback T.R."/>
            <person name="Wickes B.L."/>
            <person name="Wortman J.R."/>
            <person name="Wye N.H."/>
            <person name="Kronstad J.W."/>
            <person name="Lodge J.K."/>
            <person name="Heitman J."/>
            <person name="Davis R.W."/>
            <person name="Fraser C.M."/>
            <person name="Hyman R.W."/>
        </authorList>
    </citation>
    <scope>NUCLEOTIDE SEQUENCE [LARGE SCALE GENOMIC DNA]</scope>
    <source>
        <strain evidence="4">JEC21 / ATCC MYA-565</strain>
    </source>
</reference>